<feature type="transmembrane region" description="Helical" evidence="7">
    <location>
        <begin position="43"/>
        <end position="63"/>
    </location>
</feature>
<dbReference type="Pfam" id="PF07681">
    <property type="entry name" value="DoxX"/>
    <property type="match status" value="1"/>
</dbReference>
<comment type="subcellular location">
    <subcellularLocation>
        <location evidence="1">Cell membrane</location>
        <topology evidence="1">Multi-pass membrane protein</topology>
    </subcellularLocation>
</comment>
<dbReference type="PANTHER" id="PTHR33452:SF1">
    <property type="entry name" value="INNER MEMBRANE PROTEIN YPHA-RELATED"/>
    <property type="match status" value="1"/>
</dbReference>
<evidence type="ECO:0000256" key="6">
    <source>
        <dbReference type="ARBA" id="ARBA00023136"/>
    </source>
</evidence>
<dbReference type="AlphaFoldDB" id="A0A286IGA9"/>
<dbReference type="PANTHER" id="PTHR33452">
    <property type="entry name" value="OXIDOREDUCTASE CATD-RELATED"/>
    <property type="match status" value="1"/>
</dbReference>
<evidence type="ECO:0000256" key="1">
    <source>
        <dbReference type="ARBA" id="ARBA00004651"/>
    </source>
</evidence>
<keyword evidence="5 7" id="KW-1133">Transmembrane helix</keyword>
<dbReference type="EMBL" id="OCPC01000005">
    <property type="protein sequence ID" value="SOE18364.1"/>
    <property type="molecule type" value="Genomic_DNA"/>
</dbReference>
<name>A0A286IGA9_9HYPH</name>
<keyword evidence="3" id="KW-1003">Cell membrane</keyword>
<evidence type="ECO:0000256" key="7">
    <source>
        <dbReference type="SAM" id="Phobius"/>
    </source>
</evidence>
<dbReference type="Proteomes" id="UP000219465">
    <property type="component" value="Unassembled WGS sequence"/>
</dbReference>
<dbReference type="RefSeq" id="WP_097108850.1">
    <property type="nucleotide sequence ID" value="NZ_OCPC01000005.1"/>
</dbReference>
<dbReference type="GO" id="GO:0005886">
    <property type="term" value="C:plasma membrane"/>
    <property type="evidence" value="ECO:0007669"/>
    <property type="project" value="UniProtKB-SubCell"/>
</dbReference>
<evidence type="ECO:0000256" key="4">
    <source>
        <dbReference type="ARBA" id="ARBA00022692"/>
    </source>
</evidence>
<evidence type="ECO:0000313" key="8">
    <source>
        <dbReference type="EMBL" id="SOE18364.1"/>
    </source>
</evidence>
<gene>
    <name evidence="8" type="ORF">SAMN05877838_3286</name>
</gene>
<comment type="similarity">
    <text evidence="2">Belongs to the DoxX family.</text>
</comment>
<keyword evidence="9" id="KW-1185">Reference proteome</keyword>
<sequence>MSTNLQLLIGRVLLSIIFIMAGVSKLGAVAGTAGYMASMGVPLPSISVWLVIALEILGGVAILLGVFTRYAAWALAAFCVASGYLGHFQPEDQMQMTSFMKNLAMAGGFMALAIAGAGALSIDARRA</sequence>
<feature type="transmembrane region" description="Helical" evidence="7">
    <location>
        <begin position="103"/>
        <end position="122"/>
    </location>
</feature>
<feature type="transmembrane region" description="Helical" evidence="7">
    <location>
        <begin position="12"/>
        <end position="37"/>
    </location>
</feature>
<evidence type="ECO:0000256" key="2">
    <source>
        <dbReference type="ARBA" id="ARBA00006679"/>
    </source>
</evidence>
<dbReference type="InterPro" id="IPR051907">
    <property type="entry name" value="DoxX-like_oxidoreductase"/>
</dbReference>
<keyword evidence="6 7" id="KW-0472">Membrane</keyword>
<protein>
    <submittedName>
        <fullName evidence="8">Putative oxidoreductase</fullName>
    </submittedName>
</protein>
<evidence type="ECO:0000313" key="9">
    <source>
        <dbReference type="Proteomes" id="UP000219465"/>
    </source>
</evidence>
<evidence type="ECO:0000256" key="5">
    <source>
        <dbReference type="ARBA" id="ARBA00022989"/>
    </source>
</evidence>
<keyword evidence="4 7" id="KW-0812">Transmembrane</keyword>
<dbReference type="InterPro" id="IPR032808">
    <property type="entry name" value="DoxX"/>
</dbReference>
<evidence type="ECO:0000256" key="3">
    <source>
        <dbReference type="ARBA" id="ARBA00022475"/>
    </source>
</evidence>
<feature type="transmembrane region" description="Helical" evidence="7">
    <location>
        <begin position="70"/>
        <end position="88"/>
    </location>
</feature>
<accession>A0A286IGA9</accession>
<organism evidence="8 9">
    <name type="scientific">Hoeflea halophila</name>
    <dbReference type="NCBI Taxonomy" id="714899"/>
    <lineage>
        <taxon>Bacteria</taxon>
        <taxon>Pseudomonadati</taxon>
        <taxon>Pseudomonadota</taxon>
        <taxon>Alphaproteobacteria</taxon>
        <taxon>Hyphomicrobiales</taxon>
        <taxon>Rhizobiaceae</taxon>
        <taxon>Hoeflea</taxon>
    </lineage>
</organism>
<reference evidence="9" key="1">
    <citation type="submission" date="2017-08" db="EMBL/GenBank/DDBJ databases">
        <authorList>
            <person name="Varghese N."/>
            <person name="Submissions S."/>
        </authorList>
    </citation>
    <scope>NUCLEOTIDE SEQUENCE [LARGE SCALE GENOMIC DNA]</scope>
    <source>
        <strain evidence="9">KCTC 23107</strain>
    </source>
</reference>
<proteinExistence type="inferred from homology"/>
<dbReference type="OrthoDB" id="9810206at2"/>